<dbReference type="NCBIfam" id="TIGR00234">
    <property type="entry name" value="tyrS"/>
    <property type="match status" value="1"/>
</dbReference>
<dbReference type="AlphaFoldDB" id="A0A0S4QGX2"/>
<evidence type="ECO:0000313" key="11">
    <source>
        <dbReference type="Proteomes" id="UP000198802"/>
    </source>
</evidence>
<gene>
    <name evidence="10" type="ORF">Ga0074812_103185</name>
</gene>
<comment type="catalytic activity">
    <reaction evidence="7">
        <text>tRNA(Tyr) + L-tyrosine + ATP = L-tyrosyl-tRNA(Tyr) + AMP + diphosphate + H(+)</text>
        <dbReference type="Rhea" id="RHEA:10220"/>
        <dbReference type="Rhea" id="RHEA-COMP:9706"/>
        <dbReference type="Rhea" id="RHEA-COMP:9707"/>
        <dbReference type="ChEBI" id="CHEBI:15378"/>
        <dbReference type="ChEBI" id="CHEBI:30616"/>
        <dbReference type="ChEBI" id="CHEBI:33019"/>
        <dbReference type="ChEBI" id="CHEBI:58315"/>
        <dbReference type="ChEBI" id="CHEBI:78442"/>
        <dbReference type="ChEBI" id="CHEBI:78536"/>
        <dbReference type="ChEBI" id="CHEBI:456215"/>
        <dbReference type="EC" id="6.1.1.1"/>
    </reaction>
</comment>
<name>A0A0S4QGX2_9ACTN</name>
<evidence type="ECO:0000256" key="1">
    <source>
        <dbReference type="ARBA" id="ARBA00013160"/>
    </source>
</evidence>
<dbReference type="SUPFAM" id="SSF55174">
    <property type="entry name" value="Alpha-L RNA-binding motif"/>
    <property type="match status" value="1"/>
</dbReference>
<dbReference type="GO" id="GO:0003723">
    <property type="term" value="F:RNA binding"/>
    <property type="evidence" value="ECO:0007669"/>
    <property type="project" value="InterPro"/>
</dbReference>
<dbReference type="GO" id="GO:0005524">
    <property type="term" value="F:ATP binding"/>
    <property type="evidence" value="ECO:0007669"/>
    <property type="project" value="UniProtKB-KW"/>
</dbReference>
<organism evidence="10 11">
    <name type="scientific">Parafrankia irregularis</name>
    <dbReference type="NCBI Taxonomy" id="795642"/>
    <lineage>
        <taxon>Bacteria</taxon>
        <taxon>Bacillati</taxon>
        <taxon>Actinomycetota</taxon>
        <taxon>Actinomycetes</taxon>
        <taxon>Frankiales</taxon>
        <taxon>Frankiaceae</taxon>
        <taxon>Parafrankia</taxon>
    </lineage>
</organism>
<evidence type="ECO:0000256" key="8">
    <source>
        <dbReference type="NCBIfam" id="TIGR00234"/>
    </source>
</evidence>
<evidence type="ECO:0000256" key="6">
    <source>
        <dbReference type="ARBA" id="ARBA00023146"/>
    </source>
</evidence>
<dbReference type="EMBL" id="FAOZ01000003">
    <property type="protein sequence ID" value="CUU54695.1"/>
    <property type="molecule type" value="Genomic_DNA"/>
</dbReference>
<keyword evidence="11" id="KW-1185">Reference proteome</keyword>
<keyword evidence="6 9" id="KW-0030">Aminoacyl-tRNA synthetase</keyword>
<dbReference type="RefSeq" id="WP_091272457.1">
    <property type="nucleotide sequence ID" value="NZ_FAOZ01000003.1"/>
</dbReference>
<dbReference type="Gene3D" id="1.10.240.10">
    <property type="entry name" value="Tyrosyl-Transfer RNA Synthetase"/>
    <property type="match status" value="1"/>
</dbReference>
<evidence type="ECO:0000256" key="7">
    <source>
        <dbReference type="ARBA" id="ARBA00048248"/>
    </source>
</evidence>
<comment type="similarity">
    <text evidence="9">Belongs to the class-I aminoacyl-tRNA synthetase family.</text>
</comment>
<accession>A0A0S4QGX2</accession>
<dbReference type="GO" id="GO:0005829">
    <property type="term" value="C:cytosol"/>
    <property type="evidence" value="ECO:0007669"/>
    <property type="project" value="TreeGrafter"/>
</dbReference>
<dbReference type="GO" id="GO:0006437">
    <property type="term" value="P:tyrosyl-tRNA aminoacylation"/>
    <property type="evidence" value="ECO:0007669"/>
    <property type="project" value="UniProtKB-UniRule"/>
</dbReference>
<evidence type="ECO:0000313" key="10">
    <source>
        <dbReference type="EMBL" id="CUU54695.1"/>
    </source>
</evidence>
<evidence type="ECO:0000256" key="4">
    <source>
        <dbReference type="ARBA" id="ARBA00022840"/>
    </source>
</evidence>
<dbReference type="Proteomes" id="UP000198802">
    <property type="component" value="Unassembled WGS sequence"/>
</dbReference>
<keyword evidence="3 9" id="KW-0547">Nucleotide-binding</keyword>
<reference evidence="11" key="1">
    <citation type="submission" date="2015-11" db="EMBL/GenBank/DDBJ databases">
        <authorList>
            <person name="Varghese N."/>
        </authorList>
    </citation>
    <scope>NUCLEOTIDE SEQUENCE [LARGE SCALE GENOMIC DNA]</scope>
    <source>
        <strain evidence="11">DSM 45899</strain>
    </source>
</reference>
<dbReference type="EC" id="6.1.1.1" evidence="1 8"/>
<dbReference type="InterPro" id="IPR002307">
    <property type="entry name" value="Tyr-tRNA-ligase"/>
</dbReference>
<dbReference type="InterPro" id="IPR014729">
    <property type="entry name" value="Rossmann-like_a/b/a_fold"/>
</dbReference>
<evidence type="ECO:0000256" key="5">
    <source>
        <dbReference type="ARBA" id="ARBA00022917"/>
    </source>
</evidence>
<keyword evidence="5 9" id="KW-0648">Protein biosynthesis</keyword>
<dbReference type="PANTHER" id="PTHR11766:SF1">
    <property type="entry name" value="TYROSINE--TRNA LIGASE"/>
    <property type="match status" value="1"/>
</dbReference>
<dbReference type="GO" id="GO:0004831">
    <property type="term" value="F:tyrosine-tRNA ligase activity"/>
    <property type="evidence" value="ECO:0007669"/>
    <property type="project" value="UniProtKB-UniRule"/>
</dbReference>
<evidence type="ECO:0000256" key="2">
    <source>
        <dbReference type="ARBA" id="ARBA00022598"/>
    </source>
</evidence>
<dbReference type="Pfam" id="PF00579">
    <property type="entry name" value="tRNA-synt_1b"/>
    <property type="match status" value="1"/>
</dbReference>
<dbReference type="Gene3D" id="3.10.290.10">
    <property type="entry name" value="RNA-binding S4 domain"/>
    <property type="match status" value="1"/>
</dbReference>
<evidence type="ECO:0000256" key="9">
    <source>
        <dbReference type="RuleBase" id="RU363036"/>
    </source>
</evidence>
<keyword evidence="2 9" id="KW-0436">Ligase</keyword>
<keyword evidence="4 9" id="KW-0067">ATP-binding</keyword>
<dbReference type="PANTHER" id="PTHR11766">
    <property type="entry name" value="TYROSYL-TRNA SYNTHETASE"/>
    <property type="match status" value="1"/>
</dbReference>
<evidence type="ECO:0000256" key="3">
    <source>
        <dbReference type="ARBA" id="ARBA00022741"/>
    </source>
</evidence>
<dbReference type="InterPro" id="IPR024088">
    <property type="entry name" value="Tyr-tRNA-ligase_bac-type"/>
</dbReference>
<protein>
    <recommendedName>
        <fullName evidence="1 8">Tyrosine--tRNA ligase</fullName>
        <ecNumber evidence="1 8">6.1.1.1</ecNumber>
    </recommendedName>
</protein>
<dbReference type="PRINTS" id="PR01040">
    <property type="entry name" value="TRNASYNTHTYR"/>
</dbReference>
<sequence>MSVINDRAHVDRLLSEFARTTDEILTLEELRTRLLSGRQLIMKYGVDLTAPHLHIGHAVNLWMYRALQDLGHRVVLLLGDFTTQIGDPTGKSKTRPVLAREEIEANAKQIQEQATRVLRTDPELLEIRPNSEWLNAMTPSELLTVMSRVTVDRLLSRDMFRKRMSEGQSIAAHELVYPIIQGWDSVCLRADLTIIGSDQLFNEMMGRSLQEKEGQAPQVVITTKITPGIDGGEKQSKSLGNYVAINHSPREKFGRLMRVPDQYVGQYLTVYSDLPEDAIRAVLSKQETAPIEAKYDMATAIVTRWDGESAAAAEREWFITTFSRRQVPADAERVVLDTASMKVLDLMRTLLGAGPSNGDLRRLIQQGGVTVGDDRIDDTDAVITVGSEPVPVKLGKRRWFQVSHSPAD</sequence>
<dbReference type="SUPFAM" id="SSF52374">
    <property type="entry name" value="Nucleotidylyl transferase"/>
    <property type="match status" value="1"/>
</dbReference>
<dbReference type="InterPro" id="IPR002305">
    <property type="entry name" value="aa-tRNA-synth_Ic"/>
</dbReference>
<proteinExistence type="inferred from homology"/>
<dbReference type="Gene3D" id="3.40.50.620">
    <property type="entry name" value="HUPs"/>
    <property type="match status" value="1"/>
</dbReference>
<dbReference type="InterPro" id="IPR036986">
    <property type="entry name" value="S4_RNA-bd_sf"/>
</dbReference>